<evidence type="ECO:0000313" key="3">
    <source>
        <dbReference type="Proteomes" id="UP000292082"/>
    </source>
</evidence>
<dbReference type="STRING" id="114155.A0A4Q9PHR3"/>
<sequence>MAPSSIFPLSASMASSLSYQAVEAVVSSNYCIEPFSLAWTRLCATYIWSLSRLRRRNEWSVDGVDIALQEVSSRPTSLISAGDPDDVVDVVDEPCVFFIISPIMEGLCGGWATLQVAMSAYGWGCTLGVFYFGFAMASAVGAFLIRRPFIPIFSPAVGVRKGALTTTPMFYVAVLASFTNLMLALFLFLESLGTKAKGTLSPLLALTMPGAEELVASSVCSTFHIVPGETVTSPNGWKDEDWSMMLWAMVLFGPLWPSSVGATTLSYFGMSLNPAAIGPWGLALHVIDSRTVGPKSRQLCIPFLSPQHPLT</sequence>
<evidence type="ECO:0000313" key="2">
    <source>
        <dbReference type="EMBL" id="TBU53302.1"/>
    </source>
</evidence>
<dbReference type="Proteomes" id="UP000292082">
    <property type="component" value="Unassembled WGS sequence"/>
</dbReference>
<organism evidence="2 3">
    <name type="scientific">Dichomitus squalens</name>
    <dbReference type="NCBI Taxonomy" id="114155"/>
    <lineage>
        <taxon>Eukaryota</taxon>
        <taxon>Fungi</taxon>
        <taxon>Dikarya</taxon>
        <taxon>Basidiomycota</taxon>
        <taxon>Agaricomycotina</taxon>
        <taxon>Agaricomycetes</taxon>
        <taxon>Polyporales</taxon>
        <taxon>Polyporaceae</taxon>
        <taxon>Dichomitus</taxon>
    </lineage>
</organism>
<accession>A0A4Q9PHR3</accession>
<proteinExistence type="predicted"/>
<feature type="transmembrane region" description="Helical" evidence="1">
    <location>
        <begin position="244"/>
        <end position="268"/>
    </location>
</feature>
<gene>
    <name evidence="2" type="ORF">BD310DRAFT_970373</name>
</gene>
<feature type="transmembrane region" description="Helical" evidence="1">
    <location>
        <begin position="120"/>
        <end position="145"/>
    </location>
</feature>
<protein>
    <submittedName>
        <fullName evidence="2">Uncharacterized protein</fullName>
    </submittedName>
</protein>
<keyword evidence="1" id="KW-0812">Transmembrane</keyword>
<name>A0A4Q9PHR3_9APHY</name>
<dbReference type="EMBL" id="ML145218">
    <property type="protein sequence ID" value="TBU53302.1"/>
    <property type="molecule type" value="Genomic_DNA"/>
</dbReference>
<evidence type="ECO:0000256" key="1">
    <source>
        <dbReference type="SAM" id="Phobius"/>
    </source>
</evidence>
<keyword evidence="1" id="KW-0472">Membrane</keyword>
<reference evidence="2 3" key="1">
    <citation type="submission" date="2019-01" db="EMBL/GenBank/DDBJ databases">
        <title>Draft genome sequences of three monokaryotic isolates of the white-rot basidiomycete fungus Dichomitus squalens.</title>
        <authorList>
            <consortium name="DOE Joint Genome Institute"/>
            <person name="Lopez S.C."/>
            <person name="Andreopoulos B."/>
            <person name="Pangilinan J."/>
            <person name="Lipzen A."/>
            <person name="Riley R."/>
            <person name="Ahrendt S."/>
            <person name="Ng V."/>
            <person name="Barry K."/>
            <person name="Daum C."/>
            <person name="Grigoriev I.V."/>
            <person name="Hilden K.S."/>
            <person name="Makela M.R."/>
            <person name="de Vries R.P."/>
        </authorList>
    </citation>
    <scope>NUCLEOTIDE SEQUENCE [LARGE SCALE GENOMIC DNA]</scope>
    <source>
        <strain evidence="2 3">CBS 464.89</strain>
    </source>
</reference>
<keyword evidence="1" id="KW-1133">Transmembrane helix</keyword>
<feature type="transmembrane region" description="Helical" evidence="1">
    <location>
        <begin position="170"/>
        <end position="189"/>
    </location>
</feature>
<keyword evidence="3" id="KW-1185">Reference proteome</keyword>
<dbReference type="AlphaFoldDB" id="A0A4Q9PHR3"/>